<protein>
    <submittedName>
        <fullName evidence="10">Uncharacterized protein</fullName>
    </submittedName>
</protein>
<evidence type="ECO:0000256" key="3">
    <source>
        <dbReference type="ARBA" id="ARBA00022525"/>
    </source>
</evidence>
<keyword evidence="3" id="KW-0964">Secreted</keyword>
<dbReference type="GO" id="GO:0005576">
    <property type="term" value="C:extracellular region"/>
    <property type="evidence" value="ECO:0007669"/>
    <property type="project" value="UniProtKB-SubCell"/>
</dbReference>
<evidence type="ECO:0000256" key="6">
    <source>
        <dbReference type="ARBA" id="ARBA00023180"/>
    </source>
</evidence>
<keyword evidence="5" id="KW-0221">Differentiation</keyword>
<comment type="subcellular location">
    <subcellularLocation>
        <location evidence="1">Secreted</location>
        <location evidence="1">Extracellular space</location>
    </subcellularLocation>
</comment>
<feature type="region of interest" description="Disordered" evidence="8">
    <location>
        <begin position="68"/>
        <end position="97"/>
    </location>
</feature>
<evidence type="ECO:0000313" key="11">
    <source>
        <dbReference type="Proteomes" id="UP000231279"/>
    </source>
</evidence>
<name>A0A2G9FZS2_9LAMI</name>
<feature type="chain" id="PRO_5013715226" evidence="9">
    <location>
        <begin position="26"/>
        <end position="97"/>
    </location>
</feature>
<evidence type="ECO:0000256" key="8">
    <source>
        <dbReference type="SAM" id="MobiDB-lite"/>
    </source>
</evidence>
<feature type="compositionally biased region" description="Polar residues" evidence="8">
    <location>
        <begin position="84"/>
        <end position="97"/>
    </location>
</feature>
<comment type="similarity">
    <text evidence="2">Belongs to the CLV3/ESR signal peptide family.</text>
</comment>
<keyword evidence="6" id="KW-0325">Glycoprotein</keyword>
<dbReference type="OrthoDB" id="1406315at2759"/>
<proteinExistence type="inferred from homology"/>
<keyword evidence="11" id="KW-1185">Reference proteome</keyword>
<reference evidence="11" key="1">
    <citation type="journal article" date="2018" name="Gigascience">
        <title>Genome assembly of the Pink Ipe (Handroanthus impetiginosus, Bignoniaceae), a highly valued, ecologically keystone Neotropical timber forest tree.</title>
        <authorList>
            <person name="Silva-Junior O.B."/>
            <person name="Grattapaglia D."/>
            <person name="Novaes E."/>
            <person name="Collevatti R.G."/>
        </authorList>
    </citation>
    <scope>NUCLEOTIDE SEQUENCE [LARGE SCALE GENOMIC DNA]</scope>
    <source>
        <strain evidence="11">cv. UFG-1</strain>
    </source>
</reference>
<organism evidence="10 11">
    <name type="scientific">Handroanthus impetiginosus</name>
    <dbReference type="NCBI Taxonomy" id="429701"/>
    <lineage>
        <taxon>Eukaryota</taxon>
        <taxon>Viridiplantae</taxon>
        <taxon>Streptophyta</taxon>
        <taxon>Embryophyta</taxon>
        <taxon>Tracheophyta</taxon>
        <taxon>Spermatophyta</taxon>
        <taxon>Magnoliopsida</taxon>
        <taxon>eudicotyledons</taxon>
        <taxon>Gunneridae</taxon>
        <taxon>Pentapetalae</taxon>
        <taxon>asterids</taxon>
        <taxon>lamiids</taxon>
        <taxon>Lamiales</taxon>
        <taxon>Bignoniaceae</taxon>
        <taxon>Crescentiina</taxon>
        <taxon>Tabebuia alliance</taxon>
        <taxon>Handroanthus</taxon>
    </lineage>
</organism>
<dbReference type="AlphaFoldDB" id="A0A2G9FZS2"/>
<evidence type="ECO:0000256" key="1">
    <source>
        <dbReference type="ARBA" id="ARBA00004239"/>
    </source>
</evidence>
<dbReference type="InterPro" id="IPR039617">
    <property type="entry name" value="CLAVATA3-CLE"/>
</dbReference>
<evidence type="ECO:0000256" key="9">
    <source>
        <dbReference type="SAM" id="SignalP"/>
    </source>
</evidence>
<evidence type="ECO:0000256" key="2">
    <source>
        <dbReference type="ARBA" id="ARBA00005416"/>
    </source>
</evidence>
<accession>A0A2G9FZS2</accession>
<dbReference type="Proteomes" id="UP000231279">
    <property type="component" value="Unassembled WGS sequence"/>
</dbReference>
<dbReference type="EMBL" id="NKXS01008310">
    <property type="protein sequence ID" value="PIM98540.1"/>
    <property type="molecule type" value="Genomic_DNA"/>
</dbReference>
<evidence type="ECO:0000313" key="10">
    <source>
        <dbReference type="EMBL" id="PIM98540.1"/>
    </source>
</evidence>
<comment type="caution">
    <text evidence="10">The sequence shown here is derived from an EMBL/GenBank/DDBJ whole genome shotgun (WGS) entry which is preliminary data.</text>
</comment>
<keyword evidence="4 9" id="KW-0732">Signal</keyword>
<dbReference type="PANTHER" id="PTHR36016">
    <property type="entry name" value="CLAVATA3/ESR (CLE)-RELATED PROTEIN 7"/>
    <property type="match status" value="1"/>
</dbReference>
<keyword evidence="7" id="KW-0379">Hydroxylation</keyword>
<evidence type="ECO:0000256" key="5">
    <source>
        <dbReference type="ARBA" id="ARBA00022782"/>
    </source>
</evidence>
<evidence type="ECO:0000256" key="4">
    <source>
        <dbReference type="ARBA" id="ARBA00022729"/>
    </source>
</evidence>
<dbReference type="GO" id="GO:0030154">
    <property type="term" value="P:cell differentiation"/>
    <property type="evidence" value="ECO:0007669"/>
    <property type="project" value="UniProtKB-KW"/>
</dbReference>
<dbReference type="PANTHER" id="PTHR36016:SF8">
    <property type="match status" value="1"/>
</dbReference>
<evidence type="ECO:0000256" key="7">
    <source>
        <dbReference type="ARBA" id="ARBA00023278"/>
    </source>
</evidence>
<gene>
    <name evidence="10" type="ORF">CDL12_28977</name>
</gene>
<feature type="signal peptide" evidence="9">
    <location>
        <begin position="1"/>
        <end position="25"/>
    </location>
</feature>
<sequence>MDVSVVIARILLLTMISSSLCLVSADTRIGPGLQESTDRTHMILRKLGFDGPKLEYYRRRAIMLDAGTMRTAPGGPEAQHHSKSPTLSSIYKDQTLH</sequence>